<accession>A0A5A5U2W9</accession>
<gene>
    <name evidence="3" type="ORF">LCIT_20300</name>
</gene>
<keyword evidence="2" id="KW-0472">Membrane</keyword>
<evidence type="ECO:0000256" key="1">
    <source>
        <dbReference type="SAM" id="Coils"/>
    </source>
</evidence>
<organism evidence="3 4">
    <name type="scientific">Leuconostoc citreum</name>
    <dbReference type="NCBI Taxonomy" id="33964"/>
    <lineage>
        <taxon>Bacteria</taxon>
        <taxon>Bacillati</taxon>
        <taxon>Bacillota</taxon>
        <taxon>Bacilli</taxon>
        <taxon>Lactobacillales</taxon>
        <taxon>Lactobacillaceae</taxon>
        <taxon>Leuconostoc</taxon>
    </lineage>
</organism>
<dbReference type="Gene3D" id="1.10.287.1490">
    <property type="match status" value="1"/>
</dbReference>
<evidence type="ECO:0000313" key="4">
    <source>
        <dbReference type="Proteomes" id="UP000323274"/>
    </source>
</evidence>
<sequence>MIATMNFFKWFGDKFTFLNQSYQRFITWFVEHQRRNLLVIFGIFMLVAVSVTILVSVVPRPSNIPSTPLNTPMPFGSMNKSATLAKSAFNPKNGVLELHYRIANGGDSKNQFVDINNIYFTAIADTKGRKVKGYYIPTSNNTMVVKFTNLSPKFNVVTVTAHDKNINTNKIDAPNSASAIASSSNATKASQSEINQGKFTVNRDKVSYSNTLRDASQRTLTIEEYQDKIANQNEVIGKNKQAIASYQKAIEQQTDAIKELAKQQVNTTDSSLQTSIENARSSITQIRSQISEARNNIGNAKTKVETYEATIKQVKKGHSQLPKTKEI</sequence>
<proteinExistence type="predicted"/>
<name>A0A5A5U2W9_LEUCI</name>
<dbReference type="RefSeq" id="WP_133286210.1">
    <property type="nucleotide sequence ID" value="NZ_BJJW01000036.1"/>
</dbReference>
<protein>
    <submittedName>
        <fullName evidence="3">Uncharacterized protein</fullName>
    </submittedName>
</protein>
<feature type="coiled-coil region" evidence="1">
    <location>
        <begin position="243"/>
        <end position="310"/>
    </location>
</feature>
<dbReference type="EMBL" id="BJJW01000036">
    <property type="protein sequence ID" value="GDZ84788.1"/>
    <property type="molecule type" value="Genomic_DNA"/>
</dbReference>
<evidence type="ECO:0000313" key="3">
    <source>
        <dbReference type="EMBL" id="GDZ84788.1"/>
    </source>
</evidence>
<keyword evidence="2" id="KW-1133">Transmembrane helix</keyword>
<reference evidence="3 4" key="1">
    <citation type="submission" date="2019-04" db="EMBL/GenBank/DDBJ databases">
        <title>A pseudo-fructophilic Leuconostoc citreum strain F192-5 isolated from peel of satsuma mandarin: the first report for isolation and characterization of strain-dependent fructophilic-like characteristics.</title>
        <authorList>
            <person name="Maeno S."/>
            <person name="Tanizawa Y."/>
            <person name="Kajikawa A."/>
            <person name="Kanesaki Y."/>
            <person name="Kubota E."/>
            <person name="Arita M."/>
            <person name="Leon D."/>
            <person name="Endo A."/>
        </authorList>
    </citation>
    <scope>NUCLEOTIDE SEQUENCE [LARGE SCALE GENOMIC DNA]</scope>
    <source>
        <strain evidence="3 4">F192-5</strain>
    </source>
</reference>
<evidence type="ECO:0000256" key="2">
    <source>
        <dbReference type="SAM" id="Phobius"/>
    </source>
</evidence>
<comment type="caution">
    <text evidence="3">The sequence shown here is derived from an EMBL/GenBank/DDBJ whole genome shotgun (WGS) entry which is preliminary data.</text>
</comment>
<feature type="transmembrane region" description="Helical" evidence="2">
    <location>
        <begin position="37"/>
        <end position="58"/>
    </location>
</feature>
<dbReference type="AlphaFoldDB" id="A0A5A5U2W9"/>
<keyword evidence="2" id="KW-0812">Transmembrane</keyword>
<keyword evidence="1" id="KW-0175">Coiled coil</keyword>
<dbReference type="Proteomes" id="UP000323274">
    <property type="component" value="Unassembled WGS sequence"/>
</dbReference>